<keyword evidence="6" id="KW-1003">Cell membrane</keyword>
<feature type="region of interest" description="Disordered" evidence="13">
    <location>
        <begin position="319"/>
        <end position="365"/>
    </location>
</feature>
<evidence type="ECO:0000256" key="4">
    <source>
        <dbReference type="ARBA" id="ARBA00007971"/>
    </source>
</evidence>
<dbReference type="Pfam" id="PF08345">
    <property type="entry name" value="YscJ_FliF_C"/>
    <property type="match status" value="1"/>
</dbReference>
<organism evidence="17 18">
    <name type="scientific">Pseudaeromonas paramecii</name>
    <dbReference type="NCBI Taxonomy" id="2138166"/>
    <lineage>
        <taxon>Bacteria</taxon>
        <taxon>Pseudomonadati</taxon>
        <taxon>Pseudomonadota</taxon>
        <taxon>Gammaproteobacteria</taxon>
        <taxon>Aeromonadales</taxon>
        <taxon>Aeromonadaceae</taxon>
        <taxon>Pseudaeromonas</taxon>
    </lineage>
</organism>
<evidence type="ECO:0000256" key="7">
    <source>
        <dbReference type="ARBA" id="ARBA00022692"/>
    </source>
</evidence>
<keyword evidence="17" id="KW-0282">Flagellum</keyword>
<feature type="compositionally biased region" description="Low complexity" evidence="13">
    <location>
        <begin position="347"/>
        <end position="357"/>
    </location>
</feature>
<keyword evidence="18" id="KW-1185">Reference proteome</keyword>
<keyword evidence="7 14" id="KW-0812">Transmembrane</keyword>
<evidence type="ECO:0000256" key="2">
    <source>
        <dbReference type="ARBA" id="ARBA00004117"/>
    </source>
</evidence>
<evidence type="ECO:0000256" key="8">
    <source>
        <dbReference type="ARBA" id="ARBA00022989"/>
    </source>
</evidence>
<comment type="subcellular location">
    <subcellularLocation>
        <location evidence="2 12">Bacterial flagellum basal body</location>
    </subcellularLocation>
    <subcellularLocation>
        <location evidence="3">Cell membrane</location>
        <topology evidence="3">Multi-pass membrane protein</topology>
    </subcellularLocation>
</comment>
<evidence type="ECO:0000256" key="3">
    <source>
        <dbReference type="ARBA" id="ARBA00004651"/>
    </source>
</evidence>
<dbReference type="PANTHER" id="PTHR30046">
    <property type="entry name" value="FLAGELLAR M-RING PROTEIN"/>
    <property type="match status" value="1"/>
</dbReference>
<accession>A0ABP8Q4U3</accession>
<protein>
    <recommendedName>
        <fullName evidence="5 12">Flagellar M-ring protein</fullName>
    </recommendedName>
</protein>
<evidence type="ECO:0000256" key="5">
    <source>
        <dbReference type="ARBA" id="ARBA00017949"/>
    </source>
</evidence>
<dbReference type="PIRSF" id="PIRSF004862">
    <property type="entry name" value="FliF"/>
    <property type="match status" value="1"/>
</dbReference>
<reference evidence="18" key="1">
    <citation type="journal article" date="2019" name="Int. J. Syst. Evol. Microbiol.">
        <title>The Global Catalogue of Microorganisms (GCM) 10K type strain sequencing project: providing services to taxonomists for standard genome sequencing and annotation.</title>
        <authorList>
            <consortium name="The Broad Institute Genomics Platform"/>
            <consortium name="The Broad Institute Genome Sequencing Center for Infectious Disease"/>
            <person name="Wu L."/>
            <person name="Ma J."/>
        </authorList>
    </citation>
    <scope>NUCLEOTIDE SEQUENCE [LARGE SCALE GENOMIC DNA]</scope>
    <source>
        <strain evidence="18">JCM 32226</strain>
    </source>
</reference>
<keyword evidence="10 12" id="KW-0975">Bacterial flagellum</keyword>
<evidence type="ECO:0000256" key="10">
    <source>
        <dbReference type="ARBA" id="ARBA00023143"/>
    </source>
</evidence>
<dbReference type="Gene3D" id="3.30.300.30">
    <property type="match status" value="1"/>
</dbReference>
<comment type="similarity">
    <text evidence="4 12">Belongs to the FliF family.</text>
</comment>
<evidence type="ECO:0000256" key="1">
    <source>
        <dbReference type="ARBA" id="ARBA00003820"/>
    </source>
</evidence>
<dbReference type="InterPro" id="IPR045851">
    <property type="entry name" value="AMP-bd_C_sf"/>
</dbReference>
<dbReference type="InterPro" id="IPR013556">
    <property type="entry name" value="Flag_M-ring_C"/>
</dbReference>
<evidence type="ECO:0000259" key="16">
    <source>
        <dbReference type="Pfam" id="PF08345"/>
    </source>
</evidence>
<feature type="transmembrane region" description="Helical" evidence="14">
    <location>
        <begin position="45"/>
        <end position="65"/>
    </location>
</feature>
<gene>
    <name evidence="17" type="primary">fliF</name>
    <name evidence="17" type="ORF">GCM10023095_12010</name>
</gene>
<dbReference type="InterPro" id="IPR000067">
    <property type="entry name" value="FlgMring_FliF"/>
</dbReference>
<dbReference type="InterPro" id="IPR043427">
    <property type="entry name" value="YscJ/FliF"/>
</dbReference>
<evidence type="ECO:0000313" key="18">
    <source>
        <dbReference type="Proteomes" id="UP001501321"/>
    </source>
</evidence>
<sequence length="575" mass="63342">MAEEKRNDLVVSDNHASLGGLDDTVPMPKASPFGFLSNPDVLRQVTLILGLAICLAIAVFILVWGKEPEQRPLGQFNTEELVKTLDYLDQQQIPYKVNGNSIFVNADDYANIRLQLKRAGLSAPEAATNNGDSLLLKDPGFGVSQRLENERLKFSREQQLARAIEQYNNVSKAVVLLAIPKDNVFARNERKPSATVVLTLGSGSLKQEEVDAIVDTVASAVHGLEPTRVTVTDHNGRLLNSGSQDPLASRSRKEFELQQKQELEYKQKIDAILAPVLGIDNYTAEVDVSLDFTQEEQTSKSFNPDLPAVRSEMTVEDTKMGNGAVGIPGALSNQPPLDSKIPEQATGSSQQSQGSGSSRKEATRNFELDTTVSHIKRAAGNIRRLTVSLAVDYTAVKGEDGTVTRQPRSQEELETLRRLLKGGLGFDVSRGDHIEVVSVPFNRPDLEAVAEEPMYEQAWFWRAMRIVASVLVIIVLIVTVVRPMLKRLLYPDAKGEGKEVDLDSSIALEGDDDLNLLANQAEMQEPIFGMRQGQLILPDLHKDEDLLKAVRALVANEPDLAAQVVKEWVVRELEK</sequence>
<name>A0ABP8Q4U3_9GAMM</name>
<dbReference type="NCBIfam" id="TIGR00206">
    <property type="entry name" value="fliF"/>
    <property type="match status" value="1"/>
</dbReference>
<evidence type="ECO:0000256" key="13">
    <source>
        <dbReference type="SAM" id="MobiDB-lite"/>
    </source>
</evidence>
<evidence type="ECO:0000256" key="14">
    <source>
        <dbReference type="SAM" id="Phobius"/>
    </source>
</evidence>
<proteinExistence type="inferred from homology"/>
<dbReference type="Pfam" id="PF01514">
    <property type="entry name" value="YscJ_FliF"/>
    <property type="match status" value="1"/>
</dbReference>
<dbReference type="PANTHER" id="PTHR30046:SF0">
    <property type="entry name" value="FLAGELLAR M-RING PROTEIN"/>
    <property type="match status" value="1"/>
</dbReference>
<evidence type="ECO:0000259" key="15">
    <source>
        <dbReference type="Pfam" id="PF01514"/>
    </source>
</evidence>
<dbReference type="InterPro" id="IPR006182">
    <property type="entry name" value="FliF_N_dom"/>
</dbReference>
<comment type="caution">
    <text evidence="17">The sequence shown here is derived from an EMBL/GenBank/DDBJ whole genome shotgun (WGS) entry which is preliminary data.</text>
</comment>
<keyword evidence="9 14" id="KW-0472">Membrane</keyword>
<evidence type="ECO:0000256" key="9">
    <source>
        <dbReference type="ARBA" id="ARBA00023136"/>
    </source>
</evidence>
<comment type="subunit">
    <text evidence="11">The basal body constitutes a major portion of the flagellar organelle and consists of four rings (L,P,S, and M) mounted on a central rod. The M ring is integral to the inner membrane of the cell and may be connected to the flagellar rod via the S ring. The S (supramembrane ring) lies just distal to the M ring. The L and P rings lie in the outer membrane and the periplasmic space, respectively.</text>
</comment>
<feature type="domain" description="Flagellar M-ring C-terminal" evidence="16">
    <location>
        <begin position="273"/>
        <end position="441"/>
    </location>
</feature>
<evidence type="ECO:0000313" key="17">
    <source>
        <dbReference type="EMBL" id="GAA4496653.1"/>
    </source>
</evidence>
<evidence type="ECO:0000256" key="12">
    <source>
        <dbReference type="PIRNR" id="PIRNR004862"/>
    </source>
</evidence>
<evidence type="ECO:0000256" key="11">
    <source>
        <dbReference type="ARBA" id="ARBA00025936"/>
    </source>
</evidence>
<feature type="transmembrane region" description="Helical" evidence="14">
    <location>
        <begin position="459"/>
        <end position="481"/>
    </location>
</feature>
<keyword evidence="8 14" id="KW-1133">Transmembrane helix</keyword>
<keyword evidence="17" id="KW-0966">Cell projection</keyword>
<evidence type="ECO:0000256" key="6">
    <source>
        <dbReference type="ARBA" id="ARBA00022475"/>
    </source>
</evidence>
<keyword evidence="17" id="KW-0969">Cilium</keyword>
<dbReference type="EMBL" id="BAABFC010000009">
    <property type="protein sequence ID" value="GAA4496653.1"/>
    <property type="molecule type" value="Genomic_DNA"/>
</dbReference>
<dbReference type="Proteomes" id="UP001501321">
    <property type="component" value="Unassembled WGS sequence"/>
</dbReference>
<dbReference type="PRINTS" id="PR01009">
    <property type="entry name" value="FLGMRINGFLIF"/>
</dbReference>
<feature type="domain" description="Flagellar M-ring N-terminal" evidence="15">
    <location>
        <begin position="67"/>
        <end position="240"/>
    </location>
</feature>
<comment type="function">
    <text evidence="1 12">The M ring may be actively involved in energy transduction.</text>
</comment>